<organism evidence="1 2">
    <name type="scientific">Trifolium medium</name>
    <dbReference type="NCBI Taxonomy" id="97028"/>
    <lineage>
        <taxon>Eukaryota</taxon>
        <taxon>Viridiplantae</taxon>
        <taxon>Streptophyta</taxon>
        <taxon>Embryophyta</taxon>
        <taxon>Tracheophyta</taxon>
        <taxon>Spermatophyta</taxon>
        <taxon>Magnoliopsida</taxon>
        <taxon>eudicotyledons</taxon>
        <taxon>Gunneridae</taxon>
        <taxon>Pentapetalae</taxon>
        <taxon>rosids</taxon>
        <taxon>fabids</taxon>
        <taxon>Fabales</taxon>
        <taxon>Fabaceae</taxon>
        <taxon>Papilionoideae</taxon>
        <taxon>50 kb inversion clade</taxon>
        <taxon>NPAAA clade</taxon>
        <taxon>Hologalegina</taxon>
        <taxon>IRL clade</taxon>
        <taxon>Trifolieae</taxon>
        <taxon>Trifolium</taxon>
    </lineage>
</organism>
<accession>A0A392UQL5</accession>
<feature type="non-terminal residue" evidence="1">
    <location>
        <position position="1"/>
    </location>
</feature>
<comment type="caution">
    <text evidence="1">The sequence shown here is derived from an EMBL/GenBank/DDBJ whole genome shotgun (WGS) entry which is preliminary data.</text>
</comment>
<evidence type="ECO:0000313" key="2">
    <source>
        <dbReference type="Proteomes" id="UP000265520"/>
    </source>
</evidence>
<feature type="non-terminal residue" evidence="1">
    <location>
        <position position="78"/>
    </location>
</feature>
<dbReference type="Proteomes" id="UP000265520">
    <property type="component" value="Unassembled WGS sequence"/>
</dbReference>
<keyword evidence="2" id="KW-1185">Reference proteome</keyword>
<proteinExistence type="predicted"/>
<reference evidence="1 2" key="1">
    <citation type="journal article" date="2018" name="Front. Plant Sci.">
        <title>Red Clover (Trifolium pratense) and Zigzag Clover (T. medium) - A Picture of Genomic Similarities and Differences.</title>
        <authorList>
            <person name="Dluhosova J."/>
            <person name="Istvanek J."/>
            <person name="Nedelnik J."/>
            <person name="Repkova J."/>
        </authorList>
    </citation>
    <scope>NUCLEOTIDE SEQUENCE [LARGE SCALE GENOMIC DNA]</scope>
    <source>
        <strain evidence="2">cv. 10/8</strain>
        <tissue evidence="1">Leaf</tissue>
    </source>
</reference>
<protein>
    <submittedName>
        <fullName evidence="1">Uncharacterized protein</fullName>
    </submittedName>
</protein>
<name>A0A392UQL5_9FABA</name>
<evidence type="ECO:0000313" key="1">
    <source>
        <dbReference type="EMBL" id="MCI74610.1"/>
    </source>
</evidence>
<dbReference type="AlphaFoldDB" id="A0A392UQL5"/>
<dbReference type="EMBL" id="LXQA010864315">
    <property type="protein sequence ID" value="MCI74610.1"/>
    <property type="molecule type" value="Genomic_DNA"/>
</dbReference>
<sequence>PGVPAARFVLPPAFSHGSLFDGKTQIAILTADEAILADMGPEAIRGEIAAHSMAVFNLLETVTFLNGRECKYLQERDA</sequence>